<dbReference type="HAMAP" id="MF_00417">
    <property type="entry name" value="Pyrrolid_peptidase"/>
    <property type="match status" value="1"/>
</dbReference>
<dbReference type="Pfam" id="PF01470">
    <property type="entry name" value="Peptidase_C15"/>
    <property type="match status" value="1"/>
</dbReference>
<sequence length="222" mass="24080">MSTILLTGFAPFNRETINPSWEVVRRFADQTIQAAHTSHTSHKIKVAELACEFGTSITQLQQLIDLHQPELVICIGQAGGRPDMSIERIAINVDDARIPDNVGAQPIDLAIVEDGPAAYFSSLPIKAIVQALRAQGIPASVSQTAGTYVCNHVFYGLMHYANTQPGIKRAGFVHIPYLPDQACHHPGAASMSVETLEKAIKLLLETCLIQNQDIRLSAGTIC</sequence>
<evidence type="ECO:0000256" key="7">
    <source>
        <dbReference type="PROSITE-ProRule" id="PRU10077"/>
    </source>
</evidence>
<accession>A0ABR6Y751</accession>
<feature type="active site" evidence="6">
    <location>
        <position position="87"/>
    </location>
</feature>
<evidence type="ECO:0000313" key="8">
    <source>
        <dbReference type="EMBL" id="MBC3872427.1"/>
    </source>
</evidence>
<dbReference type="Proteomes" id="UP000624279">
    <property type="component" value="Unassembled WGS sequence"/>
</dbReference>
<dbReference type="SUPFAM" id="SSF53182">
    <property type="entry name" value="Pyrrolidone carboxyl peptidase (pyroglutamate aminopeptidase)"/>
    <property type="match status" value="1"/>
</dbReference>
<dbReference type="Gene3D" id="3.40.630.20">
    <property type="entry name" value="Peptidase C15, pyroglutamyl peptidase I-like"/>
    <property type="match status" value="1"/>
</dbReference>
<dbReference type="RefSeq" id="WP_186940431.1">
    <property type="nucleotide sequence ID" value="NZ_JACOGA010000002.1"/>
</dbReference>
<comment type="catalytic activity">
    <reaction evidence="6 7">
        <text>Release of an N-terminal pyroglutamyl group from a polypeptide, the second amino acid generally not being Pro.</text>
        <dbReference type="EC" id="3.4.19.3"/>
    </reaction>
</comment>
<comment type="similarity">
    <text evidence="1 6">Belongs to the peptidase C15 family.</text>
</comment>
<comment type="function">
    <text evidence="6">Removes 5-oxoproline from various penultimate amino acid residues except L-proline.</text>
</comment>
<evidence type="ECO:0000256" key="3">
    <source>
        <dbReference type="ARBA" id="ARBA00022670"/>
    </source>
</evidence>
<evidence type="ECO:0000256" key="1">
    <source>
        <dbReference type="ARBA" id="ARBA00006641"/>
    </source>
</evidence>
<keyword evidence="5 6" id="KW-0788">Thiol protease</keyword>
<evidence type="ECO:0000256" key="4">
    <source>
        <dbReference type="ARBA" id="ARBA00022801"/>
    </source>
</evidence>
<dbReference type="EMBL" id="JACOGA010000002">
    <property type="protein sequence ID" value="MBC3872427.1"/>
    <property type="molecule type" value="Genomic_DNA"/>
</dbReference>
<feature type="active site" evidence="6">
    <location>
        <position position="174"/>
    </location>
</feature>
<keyword evidence="4 6" id="KW-0378">Hydrolase</keyword>
<dbReference type="CDD" id="cd00501">
    <property type="entry name" value="Peptidase_C15"/>
    <property type="match status" value="1"/>
</dbReference>
<dbReference type="PROSITE" id="PS01334">
    <property type="entry name" value="PYRASE_CYS"/>
    <property type="match status" value="1"/>
</dbReference>
<dbReference type="InterPro" id="IPR033694">
    <property type="entry name" value="PGPEP1_Cys_AS"/>
</dbReference>
<dbReference type="PIRSF" id="PIRSF015592">
    <property type="entry name" value="Prld-crbxl_pptds"/>
    <property type="match status" value="1"/>
</dbReference>
<dbReference type="InterPro" id="IPR000816">
    <property type="entry name" value="Peptidase_C15"/>
</dbReference>
<evidence type="ECO:0000313" key="9">
    <source>
        <dbReference type="Proteomes" id="UP000624279"/>
    </source>
</evidence>
<comment type="subunit">
    <text evidence="6">Homotetramer.</text>
</comment>
<dbReference type="InterPro" id="IPR029762">
    <property type="entry name" value="PGP-I_bact-type"/>
</dbReference>
<dbReference type="PRINTS" id="PR00706">
    <property type="entry name" value="PYROGLUPTASE"/>
</dbReference>
<reference evidence="8 9" key="1">
    <citation type="submission" date="2020-08" db="EMBL/GenBank/DDBJ databases">
        <title>Novel species isolated from subtropical streams in China.</title>
        <authorList>
            <person name="Lu H."/>
        </authorList>
    </citation>
    <scope>NUCLEOTIDE SEQUENCE [LARGE SCALE GENOMIC DNA]</scope>
    <source>
        <strain evidence="8 9">LX15W</strain>
    </source>
</reference>
<gene>
    <name evidence="6 8" type="primary">pcp</name>
    <name evidence="8" type="ORF">H8K55_02415</name>
</gene>
<dbReference type="PANTHER" id="PTHR23402:SF1">
    <property type="entry name" value="PYROGLUTAMYL-PEPTIDASE I"/>
    <property type="match status" value="1"/>
</dbReference>
<feature type="active site" evidence="6 7">
    <location>
        <position position="150"/>
    </location>
</feature>
<dbReference type="PANTHER" id="PTHR23402">
    <property type="entry name" value="PROTEASE FAMILY C15 PYROGLUTAMYL-PEPTIDASE I-RELATED"/>
    <property type="match status" value="1"/>
</dbReference>
<dbReference type="InterPro" id="IPR036440">
    <property type="entry name" value="Peptidase_C15-like_sf"/>
</dbReference>
<dbReference type="GO" id="GO:0016920">
    <property type="term" value="F:pyroglutamyl-peptidase activity"/>
    <property type="evidence" value="ECO:0007669"/>
    <property type="project" value="UniProtKB-EC"/>
</dbReference>
<dbReference type="NCBIfam" id="TIGR00504">
    <property type="entry name" value="pyro_pdase"/>
    <property type="match status" value="1"/>
</dbReference>
<name>A0ABR6Y751_9BURK</name>
<comment type="caution">
    <text evidence="8">The sequence shown here is derived from an EMBL/GenBank/DDBJ whole genome shotgun (WGS) entry which is preliminary data.</text>
</comment>
<organism evidence="8 9">
    <name type="scientific">Undibacterium flavidum</name>
    <dbReference type="NCBI Taxonomy" id="2762297"/>
    <lineage>
        <taxon>Bacteria</taxon>
        <taxon>Pseudomonadati</taxon>
        <taxon>Pseudomonadota</taxon>
        <taxon>Betaproteobacteria</taxon>
        <taxon>Burkholderiales</taxon>
        <taxon>Oxalobacteraceae</taxon>
        <taxon>Undibacterium</taxon>
    </lineage>
</organism>
<evidence type="ECO:0000256" key="2">
    <source>
        <dbReference type="ARBA" id="ARBA00022490"/>
    </source>
</evidence>
<protein>
    <recommendedName>
        <fullName evidence="6">Pyrrolidone-carboxylate peptidase</fullName>
        <ecNumber evidence="6">3.4.19.3</ecNumber>
    </recommendedName>
    <alternativeName>
        <fullName evidence="6">5-oxoprolyl-peptidase</fullName>
    </alternativeName>
    <alternativeName>
        <fullName evidence="6">Pyroglutamyl-peptidase I</fullName>
        <shortName evidence="6">PGP-I</shortName>
        <shortName evidence="6">Pyrase</shortName>
    </alternativeName>
</protein>
<dbReference type="NCBIfam" id="NF009676">
    <property type="entry name" value="PRK13197.1"/>
    <property type="match status" value="1"/>
</dbReference>
<proteinExistence type="inferred from homology"/>
<dbReference type="EC" id="3.4.19.3" evidence="6"/>
<keyword evidence="9" id="KW-1185">Reference proteome</keyword>
<keyword evidence="2 6" id="KW-0963">Cytoplasm</keyword>
<keyword evidence="3 6" id="KW-0645">Protease</keyword>
<evidence type="ECO:0000256" key="6">
    <source>
        <dbReference type="HAMAP-Rule" id="MF_00417"/>
    </source>
</evidence>
<comment type="subcellular location">
    <subcellularLocation>
        <location evidence="6">Cytoplasm</location>
    </subcellularLocation>
</comment>
<dbReference type="InterPro" id="IPR016125">
    <property type="entry name" value="Peptidase_C15-like"/>
</dbReference>
<evidence type="ECO:0000256" key="5">
    <source>
        <dbReference type="ARBA" id="ARBA00022807"/>
    </source>
</evidence>